<dbReference type="GO" id="GO:0005730">
    <property type="term" value="C:nucleolus"/>
    <property type="evidence" value="ECO:0007669"/>
    <property type="project" value="TreeGrafter"/>
</dbReference>
<keyword evidence="6" id="KW-1185">Reference proteome</keyword>
<keyword evidence="4" id="KW-0539">Nucleus</keyword>
<dbReference type="EMBL" id="CVMT01000002">
    <property type="protein sequence ID" value="CRG86020.1"/>
    <property type="molecule type" value="Genomic_DNA"/>
</dbReference>
<dbReference type="GO" id="GO:0000177">
    <property type="term" value="C:cytoplasmic exosome (RNase complex)"/>
    <property type="evidence" value="ECO:0007669"/>
    <property type="project" value="TreeGrafter"/>
</dbReference>
<dbReference type="InterPro" id="IPR020568">
    <property type="entry name" value="Ribosomal_Su5_D2-typ_SF"/>
</dbReference>
<evidence type="ECO:0000313" key="6">
    <source>
        <dbReference type="Proteomes" id="UP000054383"/>
    </source>
</evidence>
<keyword evidence="3" id="KW-0271">Exosome</keyword>
<dbReference type="Proteomes" id="UP000054383">
    <property type="component" value="Unassembled WGS sequence"/>
</dbReference>
<dbReference type="GO" id="GO:0016075">
    <property type="term" value="P:rRNA catabolic process"/>
    <property type="evidence" value="ECO:0007669"/>
    <property type="project" value="TreeGrafter"/>
</dbReference>
<dbReference type="Gene3D" id="3.30.230.70">
    <property type="entry name" value="GHMP Kinase, N-terminal domain"/>
    <property type="match status" value="1"/>
</dbReference>
<evidence type="ECO:0000256" key="3">
    <source>
        <dbReference type="ARBA" id="ARBA00022835"/>
    </source>
</evidence>
<dbReference type="PANTHER" id="PTHR11953:SF1">
    <property type="entry name" value="EXOSOME COMPLEX COMPONENT RRP46"/>
    <property type="match status" value="1"/>
</dbReference>
<dbReference type="SUPFAM" id="SSF55666">
    <property type="entry name" value="Ribonuclease PH domain 2-like"/>
    <property type="match status" value="1"/>
</dbReference>
<keyword evidence="2" id="KW-0698">rRNA processing</keyword>
<dbReference type="STRING" id="28573.A0A0U1LTV1"/>
<dbReference type="GO" id="GO:0071051">
    <property type="term" value="P:poly(A)-dependent snoRNA 3'-end processing"/>
    <property type="evidence" value="ECO:0007669"/>
    <property type="project" value="TreeGrafter"/>
</dbReference>
<dbReference type="InterPro" id="IPR027408">
    <property type="entry name" value="PNPase/RNase_PH_dom_sf"/>
</dbReference>
<dbReference type="InterPro" id="IPR050080">
    <property type="entry name" value="RNase_PH"/>
</dbReference>
<dbReference type="InterPro" id="IPR036345">
    <property type="entry name" value="ExoRNase_PH_dom2_sf"/>
</dbReference>
<evidence type="ECO:0000256" key="1">
    <source>
        <dbReference type="ARBA" id="ARBA00004123"/>
    </source>
</evidence>
<sequence length="250" mass="26600">MADPTATLSLLSRSDGSASYNCPATGVQILGSVTGPVELPGRRDAQRPEDATLEVLIKPGTAQSAIGERYAEGILRTLLSRVVLGREKGFPRRGVVITLLILGGSGSSRVSRGESYIPILPALLHTALLSLLSAAVPMSMTFTSVAIAVTNANEIISSPSSNDCKTAKSLHALVFSSKGHLLLNESQGSFDFDTWELVYERAYSICSGAKVALGENGDVPMDGEQNLESVVREVVEDKIYKEYSWAIDAV</sequence>
<dbReference type="GO" id="GO:0003723">
    <property type="term" value="F:RNA binding"/>
    <property type="evidence" value="ECO:0007669"/>
    <property type="project" value="TreeGrafter"/>
</dbReference>
<dbReference type="GO" id="GO:0034475">
    <property type="term" value="P:U4 snRNA 3'-end processing"/>
    <property type="evidence" value="ECO:0007669"/>
    <property type="project" value="TreeGrafter"/>
</dbReference>
<dbReference type="AlphaFoldDB" id="A0A0U1LTV1"/>
<dbReference type="GO" id="GO:0006364">
    <property type="term" value="P:rRNA processing"/>
    <property type="evidence" value="ECO:0007669"/>
    <property type="project" value="UniProtKB-KW"/>
</dbReference>
<comment type="subcellular location">
    <subcellularLocation>
        <location evidence="1">Nucleus</location>
    </subcellularLocation>
</comment>
<evidence type="ECO:0000256" key="4">
    <source>
        <dbReference type="ARBA" id="ARBA00023242"/>
    </source>
</evidence>
<dbReference type="GO" id="GO:0071028">
    <property type="term" value="P:nuclear mRNA surveillance"/>
    <property type="evidence" value="ECO:0007669"/>
    <property type="project" value="TreeGrafter"/>
</dbReference>
<dbReference type="GO" id="GO:0000176">
    <property type="term" value="C:nuclear exosome (RNase complex)"/>
    <property type="evidence" value="ECO:0007669"/>
    <property type="project" value="UniProtKB-ARBA"/>
</dbReference>
<dbReference type="OrthoDB" id="27298at2759"/>
<evidence type="ECO:0000256" key="2">
    <source>
        <dbReference type="ARBA" id="ARBA00022552"/>
    </source>
</evidence>
<gene>
    <name evidence="5" type="ORF">PISL3812_03023</name>
</gene>
<dbReference type="FunFam" id="3.30.230.70:FF:000036">
    <property type="entry name" value="Exosome complex subunit Rrp46, putative"/>
    <property type="match status" value="1"/>
</dbReference>
<organism evidence="5 6">
    <name type="scientific">Talaromyces islandicus</name>
    <name type="common">Penicillium islandicum</name>
    <dbReference type="NCBI Taxonomy" id="28573"/>
    <lineage>
        <taxon>Eukaryota</taxon>
        <taxon>Fungi</taxon>
        <taxon>Dikarya</taxon>
        <taxon>Ascomycota</taxon>
        <taxon>Pezizomycotina</taxon>
        <taxon>Eurotiomycetes</taxon>
        <taxon>Eurotiomycetidae</taxon>
        <taxon>Eurotiales</taxon>
        <taxon>Trichocomaceae</taxon>
        <taxon>Talaromyces</taxon>
        <taxon>Talaromyces sect. Islandici</taxon>
    </lineage>
</organism>
<proteinExistence type="predicted"/>
<reference evidence="5" key="1">
    <citation type="submission" date="2015-04" db="EMBL/GenBank/DDBJ databases">
        <authorList>
            <person name="Syromyatnikov M.Y."/>
            <person name="Popov V.N."/>
        </authorList>
    </citation>
    <scope>NUCLEOTIDE SEQUENCE [LARGE SCALE GENOMIC DNA]</scope>
    <source>
        <strain evidence="5">WF-38-12</strain>
    </source>
</reference>
<dbReference type="SUPFAM" id="SSF54211">
    <property type="entry name" value="Ribosomal protein S5 domain 2-like"/>
    <property type="match status" value="1"/>
</dbReference>
<evidence type="ECO:0000313" key="5">
    <source>
        <dbReference type="EMBL" id="CRG86020.1"/>
    </source>
</evidence>
<protein>
    <submittedName>
        <fullName evidence="5">Exosome complex subunit Rrp46, putative</fullName>
    </submittedName>
</protein>
<dbReference type="PANTHER" id="PTHR11953">
    <property type="entry name" value="EXOSOME COMPLEX COMPONENT"/>
    <property type="match status" value="1"/>
</dbReference>
<dbReference type="OMA" id="SYKCPAT"/>
<name>A0A0U1LTV1_TALIS</name>
<accession>A0A0U1LTV1</accession>